<keyword evidence="4" id="KW-1185">Reference proteome</keyword>
<sequence>MHPCFQSLARDLRSTDYGRVHFYSRRIRRLGRYSSVFFYINPLVISVLLAQQSTYGLLLPNLLHVDLNAFDFVGQATYARLVGVPSLRTMSISIELADPEAETPNDNLDAALLSVAHRLTGFTFNAFDSQSGLIGHCGSSPPLMKLHSNFHDIQTLNTRAFNTTHPVMSHLSQLPNLKTLHISITADELALFNSTDTHHENFPSLVELEIETSRLTGCAELLKSSGGGFGHLESLTINECGNEGSWDLGSFFQAAHQYLSHSKLKVLRVAKCHSLWDPPTDDEPKIDIATLAPMFSFPNLVVFQITIDVTNNLDNTALLKIATAWPKLRVFRLFEQTMDAIPRITLSGFLHFVASCTKLEDITLRLDARNPPTFAEHGPIVPCPQVHRFNVCTSPIGNEDFEVASILNFAFPSLQVLIIGWYYMATWGQVFLIDLSRTEEQHAKNWQSCRDILSPLISSRSLAPASSDLDQRTSSLSKSNQARLISSTSPSVP</sequence>
<dbReference type="Gene3D" id="3.80.10.10">
    <property type="entry name" value="Ribonuclease Inhibitor"/>
    <property type="match status" value="1"/>
</dbReference>
<dbReference type="OrthoDB" id="2841072at2759"/>
<keyword evidence="2" id="KW-0812">Transmembrane</keyword>
<feature type="compositionally biased region" description="Polar residues" evidence="1">
    <location>
        <begin position="472"/>
        <end position="493"/>
    </location>
</feature>
<dbReference type="Proteomes" id="UP000076154">
    <property type="component" value="Unassembled WGS sequence"/>
</dbReference>
<dbReference type="AlphaFoldDB" id="A0A369JEF5"/>
<feature type="transmembrane region" description="Helical" evidence="2">
    <location>
        <begin position="30"/>
        <end position="50"/>
    </location>
</feature>
<evidence type="ECO:0008006" key="5">
    <source>
        <dbReference type="Google" id="ProtNLM"/>
    </source>
</evidence>
<reference evidence="3" key="1">
    <citation type="submission" date="2018-04" db="EMBL/GenBank/DDBJ databases">
        <title>Whole genome sequencing of Hypsizygus marmoreus.</title>
        <authorList>
            <person name="Choi I.-G."/>
            <person name="Min B."/>
            <person name="Kim J.-G."/>
            <person name="Kim S."/>
            <person name="Oh Y.-L."/>
            <person name="Kong W.-S."/>
            <person name="Park H."/>
            <person name="Jeong J."/>
            <person name="Song E.-S."/>
        </authorList>
    </citation>
    <scope>NUCLEOTIDE SEQUENCE [LARGE SCALE GENOMIC DNA]</scope>
    <source>
        <strain evidence="3">51987-8</strain>
    </source>
</reference>
<keyword evidence="2" id="KW-0472">Membrane</keyword>
<dbReference type="InParanoid" id="A0A369JEF5"/>
<protein>
    <recommendedName>
        <fullName evidence="5">F-box domain-containing protein</fullName>
    </recommendedName>
</protein>
<proteinExistence type="predicted"/>
<dbReference type="EMBL" id="LUEZ02000113">
    <property type="protein sequence ID" value="RDB17246.1"/>
    <property type="molecule type" value="Genomic_DNA"/>
</dbReference>
<accession>A0A369JEF5</accession>
<feature type="region of interest" description="Disordered" evidence="1">
    <location>
        <begin position="464"/>
        <end position="493"/>
    </location>
</feature>
<evidence type="ECO:0000313" key="3">
    <source>
        <dbReference type="EMBL" id="RDB17246.1"/>
    </source>
</evidence>
<name>A0A369JEF5_HYPMA</name>
<organism evidence="3 4">
    <name type="scientific">Hypsizygus marmoreus</name>
    <name type="common">White beech mushroom</name>
    <name type="synonym">Agaricus marmoreus</name>
    <dbReference type="NCBI Taxonomy" id="39966"/>
    <lineage>
        <taxon>Eukaryota</taxon>
        <taxon>Fungi</taxon>
        <taxon>Dikarya</taxon>
        <taxon>Basidiomycota</taxon>
        <taxon>Agaricomycotina</taxon>
        <taxon>Agaricomycetes</taxon>
        <taxon>Agaricomycetidae</taxon>
        <taxon>Agaricales</taxon>
        <taxon>Tricholomatineae</taxon>
        <taxon>Lyophyllaceae</taxon>
        <taxon>Hypsizygus</taxon>
    </lineage>
</organism>
<evidence type="ECO:0000256" key="1">
    <source>
        <dbReference type="SAM" id="MobiDB-lite"/>
    </source>
</evidence>
<evidence type="ECO:0000313" key="4">
    <source>
        <dbReference type="Proteomes" id="UP000076154"/>
    </source>
</evidence>
<gene>
    <name evidence="3" type="ORF">Hypma_001763</name>
</gene>
<dbReference type="InterPro" id="IPR032675">
    <property type="entry name" value="LRR_dom_sf"/>
</dbReference>
<comment type="caution">
    <text evidence="3">The sequence shown here is derived from an EMBL/GenBank/DDBJ whole genome shotgun (WGS) entry which is preliminary data.</text>
</comment>
<evidence type="ECO:0000256" key="2">
    <source>
        <dbReference type="SAM" id="Phobius"/>
    </source>
</evidence>
<dbReference type="STRING" id="39966.A0A369JEF5"/>
<keyword evidence="2" id="KW-1133">Transmembrane helix</keyword>
<dbReference type="SUPFAM" id="SSF52047">
    <property type="entry name" value="RNI-like"/>
    <property type="match status" value="1"/>
</dbReference>